<sequence>MFAHLPIYDNGEAYEDHQIDLGEKIYTQKNSAINYIKSESFTLEEAFPSYLDTDIEEYEGVRYY</sequence>
<gene>
    <name evidence="1" type="ORF">D9V42_01735</name>
</gene>
<dbReference type="EMBL" id="RCVN01000001">
    <property type="protein sequence ID" value="RMI86542.1"/>
    <property type="molecule type" value="Genomic_DNA"/>
</dbReference>
<keyword evidence="2" id="KW-1185">Reference proteome</keyword>
<organism evidence="1 2">
    <name type="scientific">Staphylococcus pseudoxylosus</name>
    <dbReference type="NCBI Taxonomy" id="2282419"/>
    <lineage>
        <taxon>Bacteria</taxon>
        <taxon>Bacillati</taxon>
        <taxon>Bacillota</taxon>
        <taxon>Bacilli</taxon>
        <taxon>Bacillales</taxon>
        <taxon>Staphylococcaceae</taxon>
        <taxon>Staphylococcus</taxon>
    </lineage>
</organism>
<proteinExistence type="predicted"/>
<evidence type="ECO:0000313" key="1">
    <source>
        <dbReference type="EMBL" id="RMI86542.1"/>
    </source>
</evidence>
<dbReference type="RefSeq" id="WP_107543253.1">
    <property type="nucleotide sequence ID" value="NZ_CP149857.1"/>
</dbReference>
<protein>
    <submittedName>
        <fullName evidence="1">Uncharacterized protein</fullName>
    </submittedName>
</protein>
<evidence type="ECO:0000313" key="2">
    <source>
        <dbReference type="Proteomes" id="UP000269505"/>
    </source>
</evidence>
<accession>A0AAQ0MMP0</accession>
<name>A0AAQ0MMP0_9STAP</name>
<dbReference type="AlphaFoldDB" id="A0AAQ0MMP0"/>
<comment type="caution">
    <text evidence="1">The sequence shown here is derived from an EMBL/GenBank/DDBJ whole genome shotgun (WGS) entry which is preliminary data.</text>
</comment>
<dbReference type="Proteomes" id="UP000269505">
    <property type="component" value="Unassembled WGS sequence"/>
</dbReference>
<reference evidence="1 2" key="1">
    <citation type="submission" date="2018-10" db="EMBL/GenBank/DDBJ databases">
        <title>Staphylococcus pseudoxylosus sp. nov., isolated from bovine mastitis.</title>
        <authorList>
            <person name="Macfadyen A.C."/>
            <person name="Leroy S."/>
            <person name="Harrison E.M."/>
            <person name="Parkhill J."/>
            <person name="Holmes M.A."/>
            <person name="Paterson G.K."/>
        </authorList>
    </citation>
    <scope>NUCLEOTIDE SEQUENCE [LARGE SCALE GENOMIC DNA]</scope>
    <source>
        <strain evidence="1 2">S04009</strain>
    </source>
</reference>